<reference evidence="1" key="1">
    <citation type="submission" date="2018-02" db="EMBL/GenBank/DDBJ databases">
        <title>Rhizophora mucronata_Transcriptome.</title>
        <authorList>
            <person name="Meera S.P."/>
            <person name="Sreeshan A."/>
            <person name="Augustine A."/>
        </authorList>
    </citation>
    <scope>NUCLEOTIDE SEQUENCE</scope>
    <source>
        <tissue evidence="1">Leaf</tissue>
    </source>
</reference>
<protein>
    <submittedName>
        <fullName evidence="1">Uncharacterized protein</fullName>
    </submittedName>
</protein>
<accession>A0A2P2Q529</accession>
<dbReference type="EMBL" id="GGEC01081618">
    <property type="protein sequence ID" value="MBX62102.1"/>
    <property type="molecule type" value="Transcribed_RNA"/>
</dbReference>
<evidence type="ECO:0000313" key="1">
    <source>
        <dbReference type="EMBL" id="MBX62102.1"/>
    </source>
</evidence>
<sequence>MPFFAPIISLITKSNGVYLLLLILVLCSIWDVPIYAHIDQFSHSCNLKCETELVYNGSDKC</sequence>
<organism evidence="1">
    <name type="scientific">Rhizophora mucronata</name>
    <name type="common">Asiatic mangrove</name>
    <dbReference type="NCBI Taxonomy" id="61149"/>
    <lineage>
        <taxon>Eukaryota</taxon>
        <taxon>Viridiplantae</taxon>
        <taxon>Streptophyta</taxon>
        <taxon>Embryophyta</taxon>
        <taxon>Tracheophyta</taxon>
        <taxon>Spermatophyta</taxon>
        <taxon>Magnoliopsida</taxon>
        <taxon>eudicotyledons</taxon>
        <taxon>Gunneridae</taxon>
        <taxon>Pentapetalae</taxon>
        <taxon>rosids</taxon>
        <taxon>fabids</taxon>
        <taxon>Malpighiales</taxon>
        <taxon>Rhizophoraceae</taxon>
        <taxon>Rhizophora</taxon>
    </lineage>
</organism>
<dbReference type="AlphaFoldDB" id="A0A2P2Q529"/>
<proteinExistence type="predicted"/>
<name>A0A2P2Q529_RHIMU</name>